<dbReference type="PROSITE" id="PS00999">
    <property type="entry name" value="SSI"/>
    <property type="match status" value="1"/>
</dbReference>
<dbReference type="SUPFAM" id="SSF55399">
    <property type="entry name" value="Subtilisin inhibitor"/>
    <property type="match status" value="1"/>
</dbReference>
<sequence>MKIMRIVALAAAAALLSAPLTVVPASAAAGASYTLSITQRGATRTVALTCSPDGGTHPSPAAACARLARAWGDPAMIAPKTGVFCIALYDPVTATATGNYFGRPIAYTRSFTNMCWLNVATWEVFAF</sequence>
<evidence type="ECO:0000256" key="4">
    <source>
        <dbReference type="ARBA" id="ARBA00022525"/>
    </source>
</evidence>
<protein>
    <recommendedName>
        <fullName evidence="10">Subtilisin inhibitor domain-containing protein</fullName>
    </recommendedName>
</protein>
<dbReference type="PRINTS" id="PR00294">
    <property type="entry name" value="SSBTLNINHBTR"/>
</dbReference>
<proteinExistence type="inferred from homology"/>
<comment type="subcellular location">
    <subcellularLocation>
        <location evidence="1">Secreted</location>
    </subcellularLocation>
</comment>
<dbReference type="InterPro" id="IPR036819">
    <property type="entry name" value="Subtilisin_inhibitor-like_sf"/>
</dbReference>
<dbReference type="EMBL" id="BOOA01000046">
    <property type="protein sequence ID" value="GIH26875.1"/>
    <property type="molecule type" value="Genomic_DNA"/>
</dbReference>
<evidence type="ECO:0000313" key="12">
    <source>
        <dbReference type="Proteomes" id="UP000640052"/>
    </source>
</evidence>
<evidence type="ECO:0000256" key="2">
    <source>
        <dbReference type="ARBA" id="ARBA00010472"/>
    </source>
</evidence>
<comment type="caution">
    <text evidence="11">The sequence shown here is derived from an EMBL/GenBank/DDBJ whole genome shotgun (WGS) entry which is preliminary data.</text>
</comment>
<keyword evidence="7" id="KW-1015">Disulfide bond</keyword>
<reference evidence="11" key="1">
    <citation type="submission" date="2021-01" db="EMBL/GenBank/DDBJ databases">
        <title>Whole genome shotgun sequence of Acrocarpospora phusangensis NBRC 108782.</title>
        <authorList>
            <person name="Komaki H."/>
            <person name="Tamura T."/>
        </authorList>
    </citation>
    <scope>NUCLEOTIDE SEQUENCE</scope>
    <source>
        <strain evidence="11">NBRC 108782</strain>
    </source>
</reference>
<keyword evidence="6 8" id="KW-0722">Serine protease inhibitor</keyword>
<gene>
    <name evidence="11" type="ORF">Aph01nite_51850</name>
</gene>
<keyword evidence="12" id="KW-1185">Reference proteome</keyword>
<accession>A0A919QI83</accession>
<feature type="domain" description="Subtilisin inhibitor" evidence="10">
    <location>
        <begin position="38"/>
        <end position="113"/>
    </location>
</feature>
<organism evidence="11 12">
    <name type="scientific">Acrocarpospora phusangensis</name>
    <dbReference type="NCBI Taxonomy" id="1070424"/>
    <lineage>
        <taxon>Bacteria</taxon>
        <taxon>Bacillati</taxon>
        <taxon>Actinomycetota</taxon>
        <taxon>Actinomycetes</taxon>
        <taxon>Streptosporangiales</taxon>
        <taxon>Streptosporangiaceae</taxon>
        <taxon>Acrocarpospora</taxon>
    </lineage>
</organism>
<dbReference type="InterPro" id="IPR000691">
    <property type="entry name" value="Prot_inh_I16_SSI"/>
</dbReference>
<keyword evidence="5 8" id="KW-0646">Protease inhibitor</keyword>
<comment type="subunit">
    <text evidence="3">Homodimer.</text>
</comment>
<evidence type="ECO:0000256" key="8">
    <source>
        <dbReference type="RuleBase" id="RU003471"/>
    </source>
</evidence>
<evidence type="ECO:0000256" key="5">
    <source>
        <dbReference type="ARBA" id="ARBA00022690"/>
    </source>
</evidence>
<comment type="similarity">
    <text evidence="2 8">Belongs to the protease inhibitor I16 (SSI) family.</text>
</comment>
<feature type="chain" id="PRO_5037850282" description="Subtilisin inhibitor domain-containing protein" evidence="9">
    <location>
        <begin position="28"/>
        <end position="127"/>
    </location>
</feature>
<dbReference type="Gene3D" id="3.30.350.10">
    <property type="entry name" value="Subtilisin inhibitor-like"/>
    <property type="match status" value="1"/>
</dbReference>
<evidence type="ECO:0000256" key="9">
    <source>
        <dbReference type="SAM" id="SignalP"/>
    </source>
</evidence>
<evidence type="ECO:0000256" key="3">
    <source>
        <dbReference type="ARBA" id="ARBA00011738"/>
    </source>
</evidence>
<evidence type="ECO:0000256" key="6">
    <source>
        <dbReference type="ARBA" id="ARBA00022900"/>
    </source>
</evidence>
<evidence type="ECO:0000256" key="7">
    <source>
        <dbReference type="ARBA" id="ARBA00023157"/>
    </source>
</evidence>
<dbReference type="Proteomes" id="UP000640052">
    <property type="component" value="Unassembled WGS sequence"/>
</dbReference>
<evidence type="ECO:0000313" key="11">
    <source>
        <dbReference type="EMBL" id="GIH26875.1"/>
    </source>
</evidence>
<dbReference type="AlphaFoldDB" id="A0A919QI83"/>
<dbReference type="InterPro" id="IPR020054">
    <property type="entry name" value="Prot_inh_SSI_I16_CS"/>
</dbReference>
<dbReference type="InterPro" id="IPR023549">
    <property type="entry name" value="Subtilisin_inhibitor"/>
</dbReference>
<dbReference type="RefSeq" id="WP_204043544.1">
    <property type="nucleotide sequence ID" value="NZ_BOOA01000046.1"/>
</dbReference>
<name>A0A919QI83_9ACTN</name>
<keyword evidence="4" id="KW-0964">Secreted</keyword>
<evidence type="ECO:0000259" key="10">
    <source>
        <dbReference type="Pfam" id="PF00720"/>
    </source>
</evidence>
<dbReference type="Pfam" id="PF00720">
    <property type="entry name" value="SSI"/>
    <property type="match status" value="1"/>
</dbReference>
<dbReference type="GO" id="GO:0004867">
    <property type="term" value="F:serine-type endopeptidase inhibitor activity"/>
    <property type="evidence" value="ECO:0007669"/>
    <property type="project" value="UniProtKB-KW"/>
</dbReference>
<keyword evidence="9" id="KW-0732">Signal</keyword>
<evidence type="ECO:0000256" key="1">
    <source>
        <dbReference type="ARBA" id="ARBA00004613"/>
    </source>
</evidence>
<dbReference type="GO" id="GO:0005576">
    <property type="term" value="C:extracellular region"/>
    <property type="evidence" value="ECO:0007669"/>
    <property type="project" value="UniProtKB-SubCell"/>
</dbReference>
<feature type="signal peptide" evidence="9">
    <location>
        <begin position="1"/>
        <end position="27"/>
    </location>
</feature>